<sequence>MCSVIGTCNIIWMYQVATYTVELRLHLKVPSVVTFHHLNNTGTSFALFSVELRLHLRFPSFDIFYHPRPIQVRRLLKLL</sequence>
<keyword evidence="2" id="KW-1185">Reference proteome</keyword>
<dbReference type="Proteomes" id="UP000799118">
    <property type="component" value="Unassembled WGS sequence"/>
</dbReference>
<dbReference type="EMBL" id="ML769395">
    <property type="protein sequence ID" value="KAE9407509.1"/>
    <property type="molecule type" value="Genomic_DNA"/>
</dbReference>
<protein>
    <submittedName>
        <fullName evidence="1">Uncharacterized protein</fullName>
    </submittedName>
</protein>
<gene>
    <name evidence="1" type="ORF">BT96DRAFT_104579</name>
</gene>
<accession>A0A6A4IAA0</accession>
<name>A0A6A4IAA0_9AGAR</name>
<proteinExistence type="predicted"/>
<evidence type="ECO:0000313" key="1">
    <source>
        <dbReference type="EMBL" id="KAE9407509.1"/>
    </source>
</evidence>
<evidence type="ECO:0000313" key="2">
    <source>
        <dbReference type="Proteomes" id="UP000799118"/>
    </source>
</evidence>
<organism evidence="1 2">
    <name type="scientific">Gymnopus androsaceus JB14</name>
    <dbReference type="NCBI Taxonomy" id="1447944"/>
    <lineage>
        <taxon>Eukaryota</taxon>
        <taxon>Fungi</taxon>
        <taxon>Dikarya</taxon>
        <taxon>Basidiomycota</taxon>
        <taxon>Agaricomycotina</taxon>
        <taxon>Agaricomycetes</taxon>
        <taxon>Agaricomycetidae</taxon>
        <taxon>Agaricales</taxon>
        <taxon>Marasmiineae</taxon>
        <taxon>Omphalotaceae</taxon>
        <taxon>Gymnopus</taxon>
    </lineage>
</organism>
<dbReference type="AlphaFoldDB" id="A0A6A4IAA0"/>
<reference evidence="1" key="1">
    <citation type="journal article" date="2019" name="Environ. Microbiol.">
        <title>Fungal ecological strategies reflected in gene transcription - a case study of two litter decomposers.</title>
        <authorList>
            <person name="Barbi F."/>
            <person name="Kohler A."/>
            <person name="Barry K."/>
            <person name="Baskaran P."/>
            <person name="Daum C."/>
            <person name="Fauchery L."/>
            <person name="Ihrmark K."/>
            <person name="Kuo A."/>
            <person name="LaButti K."/>
            <person name="Lipzen A."/>
            <person name="Morin E."/>
            <person name="Grigoriev I.V."/>
            <person name="Henrissat B."/>
            <person name="Lindahl B."/>
            <person name="Martin F."/>
        </authorList>
    </citation>
    <scope>NUCLEOTIDE SEQUENCE</scope>
    <source>
        <strain evidence="1">JB14</strain>
    </source>
</reference>